<keyword evidence="4" id="KW-1185">Reference proteome</keyword>
<protein>
    <submittedName>
        <fullName evidence="3">Putative cupin superfamily protein</fullName>
    </submittedName>
</protein>
<evidence type="ECO:0000313" key="3">
    <source>
        <dbReference type="EMBL" id="RAK15106.1"/>
    </source>
</evidence>
<name>A0A327Y4W3_9RHOB</name>
<reference evidence="3 4" key="1">
    <citation type="submission" date="2018-06" db="EMBL/GenBank/DDBJ databases">
        <title>Genomic Encyclopedia of Archaeal and Bacterial Type Strains, Phase II (KMG-II): from individual species to whole genera.</title>
        <authorList>
            <person name="Goeker M."/>
        </authorList>
    </citation>
    <scope>NUCLEOTIDE SEQUENCE [LARGE SCALE GENOMIC DNA]</scope>
    <source>
        <strain evidence="3 4">DSM 22011</strain>
    </source>
</reference>
<dbReference type="InterPro" id="IPR011051">
    <property type="entry name" value="RmlC_Cupin_sf"/>
</dbReference>
<comment type="caution">
    <text evidence="3">The sequence shown here is derived from an EMBL/GenBank/DDBJ whole genome shotgun (WGS) entry which is preliminary data.</text>
</comment>
<dbReference type="AlphaFoldDB" id="A0A327Y4W3"/>
<dbReference type="Proteomes" id="UP000249165">
    <property type="component" value="Unassembled WGS sequence"/>
</dbReference>
<dbReference type="InterPro" id="IPR014710">
    <property type="entry name" value="RmlC-like_jellyroll"/>
</dbReference>
<proteinExistence type="predicted"/>
<dbReference type="GO" id="GO:0046872">
    <property type="term" value="F:metal ion binding"/>
    <property type="evidence" value="ECO:0007669"/>
    <property type="project" value="UniProtKB-KW"/>
</dbReference>
<dbReference type="EMBL" id="QLMG01000025">
    <property type="protein sequence ID" value="RAK15106.1"/>
    <property type="molecule type" value="Genomic_DNA"/>
</dbReference>
<dbReference type="PANTHER" id="PTHR35848:SF6">
    <property type="entry name" value="CUPIN TYPE-2 DOMAIN-CONTAINING PROTEIN"/>
    <property type="match status" value="1"/>
</dbReference>
<sequence>MSHPSPLSLAPVIRLEDLHLVSQERGSRFSALMALIAAPLGATHLGARLVEIPPGKTAWPYHSHHANDEMFVILSGAGELRYGADERHKLAAGMVAVCPAGGAETAHQIIAIGSAPLRYLAISMMREPDVLEYPDSGKITVFAGAAAGGEKALRRVAASFRQGDAVDYWEGEDT</sequence>
<dbReference type="SUPFAM" id="SSF51182">
    <property type="entry name" value="RmlC-like cupins"/>
    <property type="match status" value="1"/>
</dbReference>
<evidence type="ECO:0000313" key="4">
    <source>
        <dbReference type="Proteomes" id="UP000249165"/>
    </source>
</evidence>
<dbReference type="Gene3D" id="2.60.120.10">
    <property type="entry name" value="Jelly Rolls"/>
    <property type="match status" value="1"/>
</dbReference>
<evidence type="ECO:0000256" key="1">
    <source>
        <dbReference type="ARBA" id="ARBA00022723"/>
    </source>
</evidence>
<keyword evidence="1" id="KW-0479">Metal-binding</keyword>
<dbReference type="InterPro" id="IPR013096">
    <property type="entry name" value="Cupin_2"/>
</dbReference>
<dbReference type="RefSeq" id="WP_111550626.1">
    <property type="nucleotide sequence ID" value="NZ_LIQE01000030.1"/>
</dbReference>
<evidence type="ECO:0000259" key="2">
    <source>
        <dbReference type="Pfam" id="PF07883"/>
    </source>
</evidence>
<dbReference type="Pfam" id="PF07883">
    <property type="entry name" value="Cupin_2"/>
    <property type="match status" value="1"/>
</dbReference>
<feature type="domain" description="Cupin type-2" evidence="2">
    <location>
        <begin position="49"/>
        <end position="122"/>
    </location>
</feature>
<organism evidence="3 4">
    <name type="scientific">Salipiger aestuarii</name>
    <dbReference type="NCBI Taxonomy" id="568098"/>
    <lineage>
        <taxon>Bacteria</taxon>
        <taxon>Pseudomonadati</taxon>
        <taxon>Pseudomonadota</taxon>
        <taxon>Alphaproteobacteria</taxon>
        <taxon>Rhodobacterales</taxon>
        <taxon>Roseobacteraceae</taxon>
        <taxon>Salipiger</taxon>
    </lineage>
</organism>
<gene>
    <name evidence="3" type="ORF">ATI53_10256</name>
</gene>
<dbReference type="CDD" id="cd02224">
    <property type="entry name" value="cupin_SPO2919-like"/>
    <property type="match status" value="1"/>
</dbReference>
<dbReference type="OrthoDB" id="116921at2"/>
<dbReference type="InterPro" id="IPR051610">
    <property type="entry name" value="GPI/OXD"/>
</dbReference>
<accession>A0A327Y4W3</accession>
<dbReference type="PANTHER" id="PTHR35848">
    <property type="entry name" value="OXALATE-BINDING PROTEIN"/>
    <property type="match status" value="1"/>
</dbReference>